<name>A0A2N6SGE4_9BACL</name>
<dbReference type="InterPro" id="IPR025714">
    <property type="entry name" value="Methyltranfer_dom"/>
</dbReference>
<keyword evidence="2" id="KW-0489">Methyltransferase</keyword>
<dbReference type="CDD" id="cd02440">
    <property type="entry name" value="AdoMet_MTases"/>
    <property type="match status" value="1"/>
</dbReference>
<dbReference type="EMBL" id="PNGT01000001">
    <property type="protein sequence ID" value="PMC52998.1"/>
    <property type="molecule type" value="Genomic_DNA"/>
</dbReference>
<organism evidence="2 3">
    <name type="scientific">Gemella sanguinis</name>
    <dbReference type="NCBI Taxonomy" id="84135"/>
    <lineage>
        <taxon>Bacteria</taxon>
        <taxon>Bacillati</taxon>
        <taxon>Bacillota</taxon>
        <taxon>Bacilli</taxon>
        <taxon>Bacillales</taxon>
        <taxon>Gemellaceae</taxon>
        <taxon>Gemella</taxon>
    </lineage>
</organism>
<proteinExistence type="predicted"/>
<dbReference type="PANTHER" id="PTHR44068">
    <property type="entry name" value="ZGC:194242"/>
    <property type="match status" value="1"/>
</dbReference>
<gene>
    <name evidence="2" type="ORF">CJ218_00165</name>
</gene>
<dbReference type="Proteomes" id="UP000235670">
    <property type="component" value="Unassembled WGS sequence"/>
</dbReference>
<accession>A0A2N6SGE4</accession>
<dbReference type="GO" id="GO:0008168">
    <property type="term" value="F:methyltransferase activity"/>
    <property type="evidence" value="ECO:0007669"/>
    <property type="project" value="UniProtKB-KW"/>
</dbReference>
<dbReference type="Gene3D" id="3.40.50.150">
    <property type="entry name" value="Vaccinia Virus protein VP39"/>
    <property type="match status" value="1"/>
</dbReference>
<comment type="caution">
    <text evidence="2">The sequence shown here is derived from an EMBL/GenBank/DDBJ whole genome shotgun (WGS) entry which is preliminary data.</text>
</comment>
<protein>
    <submittedName>
        <fullName evidence="2">Class I SAM-dependent methyltransferase</fullName>
    </submittedName>
</protein>
<evidence type="ECO:0000313" key="3">
    <source>
        <dbReference type="Proteomes" id="UP000235670"/>
    </source>
</evidence>
<evidence type="ECO:0000313" key="2">
    <source>
        <dbReference type="EMBL" id="PMC52998.1"/>
    </source>
</evidence>
<evidence type="ECO:0000259" key="1">
    <source>
        <dbReference type="Pfam" id="PF13847"/>
    </source>
</evidence>
<dbReference type="GO" id="GO:0032259">
    <property type="term" value="P:methylation"/>
    <property type="evidence" value="ECO:0007669"/>
    <property type="project" value="UniProtKB-KW"/>
</dbReference>
<dbReference type="STRING" id="84135.GCA_001052115_00531"/>
<keyword evidence="2" id="KW-0808">Transferase</keyword>
<dbReference type="OrthoDB" id="43862at2"/>
<dbReference type="InterPro" id="IPR029063">
    <property type="entry name" value="SAM-dependent_MTases_sf"/>
</dbReference>
<sequence length="251" mass="28742">MKKEAGHKFLKKLGKTKLRPGGVRGTNFLLAHAAFKEGDVVLEVACNKGVNLIELAKKYPKTIFVGIDVDKEAIQEANEELAKYQYQNIKFLKADAFRMKFPDNTFDYIINEAMLTMFSNKSKERALKEYLRVLKPGGLLFTHDIALVNNYEETRKQLSEAINISVFPLPQNEWKELFSQIGFTTVNFLQDELTLMDPKGMITDEGLTNTLRILKNGLKSENRAQFIKMKTTFSKLEKDLNFICFVNKKAL</sequence>
<dbReference type="InterPro" id="IPR050447">
    <property type="entry name" value="Erg6_SMT_methyltransf"/>
</dbReference>
<feature type="domain" description="Methyltransferase" evidence="1">
    <location>
        <begin position="36"/>
        <end position="176"/>
    </location>
</feature>
<dbReference type="SUPFAM" id="SSF53335">
    <property type="entry name" value="S-adenosyl-L-methionine-dependent methyltransferases"/>
    <property type="match status" value="1"/>
</dbReference>
<reference evidence="2 3" key="1">
    <citation type="submission" date="2017-09" db="EMBL/GenBank/DDBJ databases">
        <title>Bacterial strain isolated from the female urinary microbiota.</title>
        <authorList>
            <person name="Thomas-White K."/>
            <person name="Kumar N."/>
            <person name="Forster S."/>
            <person name="Putonti C."/>
            <person name="Lawley T."/>
            <person name="Wolfe A.J."/>
        </authorList>
    </citation>
    <scope>NUCLEOTIDE SEQUENCE [LARGE SCALE GENOMIC DNA]</scope>
    <source>
        <strain evidence="2 3">UMB0186</strain>
    </source>
</reference>
<dbReference type="PANTHER" id="PTHR44068:SF11">
    <property type="entry name" value="GERANYL DIPHOSPHATE 2-C-METHYLTRANSFERASE"/>
    <property type="match status" value="1"/>
</dbReference>
<dbReference type="RefSeq" id="WP_102189208.1">
    <property type="nucleotide sequence ID" value="NZ_CAUUTG010000003.1"/>
</dbReference>
<dbReference type="AlphaFoldDB" id="A0A2N6SGE4"/>
<dbReference type="Pfam" id="PF13847">
    <property type="entry name" value="Methyltransf_31"/>
    <property type="match status" value="1"/>
</dbReference>